<feature type="domain" description="RiboL-PSP-HEPN" evidence="1">
    <location>
        <begin position="18"/>
        <end position="203"/>
    </location>
</feature>
<dbReference type="Pfam" id="PF18735">
    <property type="entry name" value="HEPN_RiboL-PSP"/>
    <property type="match status" value="1"/>
</dbReference>
<name>A0A2R3Z717_9FLAO</name>
<dbReference type="OrthoDB" id="1551032at2"/>
<organism evidence="2 3">
    <name type="scientific">Christiangramia fulva</name>
    <dbReference type="NCBI Taxonomy" id="2126553"/>
    <lineage>
        <taxon>Bacteria</taxon>
        <taxon>Pseudomonadati</taxon>
        <taxon>Bacteroidota</taxon>
        <taxon>Flavobacteriia</taxon>
        <taxon>Flavobacteriales</taxon>
        <taxon>Flavobacteriaceae</taxon>
        <taxon>Christiangramia</taxon>
    </lineage>
</organism>
<sequence>MGKSVLTFDQLTDKIIADFSWRRKELTLLKNKIPESKNSLQNAMIRATMPLLYAHWEGFVKISLSYYLEFVANKGLKHKELKNQFVALSLQKKLGNLKENSIESKTQIIDFIFDRVDKQSNIPTKNIINTKSNLKYDVLEEILFIMDLKDAHFESQRDLVNDLVDERNHIAHGEHKLVDYPTFIEFFDDIIALMEHLKKQIENSAILESFKKPAPNNGSSQITGLVEKV</sequence>
<dbReference type="AlphaFoldDB" id="A0A2R3Z717"/>
<gene>
    <name evidence="2" type="ORF">C7S20_12725</name>
</gene>
<reference evidence="3" key="1">
    <citation type="submission" date="2018-03" db="EMBL/GenBank/DDBJ databases">
        <title>Gramella fulva sp. nov., isolated from a dry surface of tidal flat.</title>
        <authorList>
            <person name="Hwang S.H."/>
            <person name="Hwang W.M."/>
            <person name="Kang K."/>
            <person name="Ahn T.-Y."/>
        </authorList>
    </citation>
    <scope>NUCLEOTIDE SEQUENCE [LARGE SCALE GENOMIC DNA]</scope>
    <source>
        <strain evidence="3">SH35</strain>
    </source>
</reference>
<dbReference type="RefSeq" id="WP_107012823.1">
    <property type="nucleotide sequence ID" value="NZ_CP028136.1"/>
</dbReference>
<dbReference type="InterPro" id="IPR041519">
    <property type="entry name" value="HEPN_RiboL-PSP"/>
</dbReference>
<protein>
    <recommendedName>
        <fullName evidence="1">RiboL-PSP-HEPN domain-containing protein</fullName>
    </recommendedName>
</protein>
<keyword evidence="3" id="KW-1185">Reference proteome</keyword>
<evidence type="ECO:0000259" key="1">
    <source>
        <dbReference type="Pfam" id="PF18735"/>
    </source>
</evidence>
<dbReference type="EMBL" id="CP028136">
    <property type="protein sequence ID" value="AVR46049.1"/>
    <property type="molecule type" value="Genomic_DNA"/>
</dbReference>
<dbReference type="Proteomes" id="UP000241507">
    <property type="component" value="Chromosome"/>
</dbReference>
<accession>A0A2R3Z717</accession>
<proteinExistence type="predicted"/>
<evidence type="ECO:0000313" key="3">
    <source>
        <dbReference type="Proteomes" id="UP000241507"/>
    </source>
</evidence>
<dbReference type="KEGG" id="grs:C7S20_12725"/>
<evidence type="ECO:0000313" key="2">
    <source>
        <dbReference type="EMBL" id="AVR46049.1"/>
    </source>
</evidence>